<evidence type="ECO:0000256" key="1">
    <source>
        <dbReference type="SAM" id="Phobius"/>
    </source>
</evidence>
<keyword evidence="3" id="KW-1185">Reference proteome</keyword>
<dbReference type="Ensembl" id="ENSTNIT00000005048.1">
    <property type="protein sequence ID" value="ENSTNIP00000004902.1"/>
    <property type="gene ID" value="ENSTNIG00000002394.1"/>
</dbReference>
<dbReference type="InParanoid" id="H3C9I0"/>
<feature type="transmembrane region" description="Helical" evidence="1">
    <location>
        <begin position="102"/>
        <end position="122"/>
    </location>
</feature>
<keyword evidence="1" id="KW-1133">Transmembrane helix</keyword>
<dbReference type="HOGENOM" id="CLU_014617_5_0_1"/>
<organism evidence="2 3">
    <name type="scientific">Tetraodon nigroviridis</name>
    <name type="common">Spotted green pufferfish</name>
    <name type="synonym">Chelonodon nigroviridis</name>
    <dbReference type="NCBI Taxonomy" id="99883"/>
    <lineage>
        <taxon>Eukaryota</taxon>
        <taxon>Metazoa</taxon>
        <taxon>Chordata</taxon>
        <taxon>Craniata</taxon>
        <taxon>Vertebrata</taxon>
        <taxon>Euteleostomi</taxon>
        <taxon>Actinopterygii</taxon>
        <taxon>Neopterygii</taxon>
        <taxon>Teleostei</taxon>
        <taxon>Neoteleostei</taxon>
        <taxon>Acanthomorphata</taxon>
        <taxon>Eupercaria</taxon>
        <taxon>Tetraodontiformes</taxon>
        <taxon>Tetradontoidea</taxon>
        <taxon>Tetraodontidae</taxon>
        <taxon>Tetraodon</taxon>
    </lineage>
</organism>
<dbReference type="Proteomes" id="UP000007303">
    <property type="component" value="Unassembled WGS sequence"/>
</dbReference>
<dbReference type="PANTHER" id="PTHR10153">
    <property type="entry name" value="SMALL CONDUCTANCE CALCIUM-ACTIVATED POTASSIUM CHANNEL"/>
    <property type="match status" value="1"/>
</dbReference>
<reference evidence="2" key="2">
    <citation type="submission" date="2025-08" db="UniProtKB">
        <authorList>
            <consortium name="Ensembl"/>
        </authorList>
    </citation>
    <scope>IDENTIFICATION</scope>
</reference>
<name>H3C9I0_TETNG</name>
<protein>
    <submittedName>
        <fullName evidence="2">Uncharacterized protein</fullName>
    </submittedName>
</protein>
<reference evidence="2" key="3">
    <citation type="submission" date="2025-09" db="UniProtKB">
        <authorList>
            <consortium name="Ensembl"/>
        </authorList>
    </citation>
    <scope>IDENTIFICATION</scope>
</reference>
<dbReference type="SUPFAM" id="SSF81324">
    <property type="entry name" value="Voltage-gated potassium channels"/>
    <property type="match status" value="1"/>
</dbReference>
<keyword evidence="1" id="KW-0472">Membrane</keyword>
<sequence>MTTDRLALVAVELAAVAIHPYPVGLVSYFQQSLRHAAPQLLLSETELEIILALPMFLRFYLLGRAMMLHSRLFTDTASRSIGALNKIHFNTRFVGKTLMTTYPGTVLMIFSVSLWIVAAWGLHVCERHHNYKDLSSNYMEALWMVSVTFLSIGY</sequence>
<proteinExistence type="predicted"/>
<keyword evidence="1" id="KW-0812">Transmembrane</keyword>
<accession>H3C9I0</accession>
<dbReference type="GeneTree" id="ENSGT00950000182904"/>
<reference evidence="3" key="1">
    <citation type="journal article" date="2004" name="Nature">
        <title>Genome duplication in the teleost fish Tetraodon nigroviridis reveals the early vertebrate proto-karyotype.</title>
        <authorList>
            <person name="Jaillon O."/>
            <person name="Aury J.-M."/>
            <person name="Brunet F."/>
            <person name="Petit J.-L."/>
            <person name="Stange-Thomann N."/>
            <person name="Mauceli E."/>
            <person name="Bouneau L."/>
            <person name="Fischer C."/>
            <person name="Ozouf-Costaz C."/>
            <person name="Bernot A."/>
            <person name="Nicaud S."/>
            <person name="Jaffe D."/>
            <person name="Fisher S."/>
            <person name="Lutfalla G."/>
            <person name="Dossat C."/>
            <person name="Segurens B."/>
            <person name="Dasilva C."/>
            <person name="Salanoubat M."/>
            <person name="Levy M."/>
            <person name="Boudet N."/>
            <person name="Castellano S."/>
            <person name="Anthouard V."/>
            <person name="Jubin C."/>
            <person name="Castelli V."/>
            <person name="Katinka M."/>
            <person name="Vacherie B."/>
            <person name="Biemont C."/>
            <person name="Skalli Z."/>
            <person name="Cattolico L."/>
            <person name="Poulain J."/>
            <person name="De Berardinis V."/>
            <person name="Cruaud C."/>
            <person name="Duprat S."/>
            <person name="Brottier P."/>
            <person name="Coutanceau J.-P."/>
            <person name="Gouzy J."/>
            <person name="Parra G."/>
            <person name="Lardier G."/>
            <person name="Chapple C."/>
            <person name="McKernan K.J."/>
            <person name="McEwan P."/>
            <person name="Bosak S."/>
            <person name="Kellis M."/>
            <person name="Volff J.-N."/>
            <person name="Guigo R."/>
            <person name="Zody M.C."/>
            <person name="Mesirov J."/>
            <person name="Lindblad-Toh K."/>
            <person name="Birren B."/>
            <person name="Nusbaum C."/>
            <person name="Kahn D."/>
            <person name="Robinson-Rechavi M."/>
            <person name="Laudet V."/>
            <person name="Schachter V."/>
            <person name="Quetier F."/>
            <person name="Saurin W."/>
            <person name="Scarpelli C."/>
            <person name="Wincker P."/>
            <person name="Lander E.S."/>
            <person name="Weissenbach J."/>
            <person name="Roest Crollius H."/>
        </authorList>
    </citation>
    <scope>NUCLEOTIDE SEQUENCE [LARGE SCALE GENOMIC DNA]</scope>
</reference>
<dbReference type="Gene3D" id="1.10.287.70">
    <property type="match status" value="1"/>
</dbReference>
<dbReference type="AlphaFoldDB" id="H3C9I0"/>
<feature type="transmembrane region" description="Helical" evidence="1">
    <location>
        <begin position="41"/>
        <end position="61"/>
    </location>
</feature>
<evidence type="ECO:0000313" key="3">
    <source>
        <dbReference type="Proteomes" id="UP000007303"/>
    </source>
</evidence>
<dbReference type="GO" id="GO:0016020">
    <property type="term" value="C:membrane"/>
    <property type="evidence" value="ECO:0007669"/>
    <property type="project" value="InterPro"/>
</dbReference>
<dbReference type="GO" id="GO:0016286">
    <property type="term" value="F:small conductance calcium-activated potassium channel activity"/>
    <property type="evidence" value="ECO:0007669"/>
    <property type="project" value="InterPro"/>
</dbReference>
<feature type="transmembrane region" description="Helical" evidence="1">
    <location>
        <begin position="6"/>
        <end position="29"/>
    </location>
</feature>
<evidence type="ECO:0000313" key="2">
    <source>
        <dbReference type="Ensembl" id="ENSTNIP00000004902.1"/>
    </source>
</evidence>
<dbReference type="InterPro" id="IPR015449">
    <property type="entry name" value="K_chnl_Ca-activ_SK"/>
</dbReference>